<name>A0A2A2H6J9_METBR</name>
<accession>A0A2A2H6J9</accession>
<gene>
    <name evidence="2" type="ORF">ASJ80_12435</name>
</gene>
<evidence type="ECO:0008006" key="4">
    <source>
        <dbReference type="Google" id="ProtNLM"/>
    </source>
</evidence>
<comment type="caution">
    <text evidence="2">The sequence shown here is derived from an EMBL/GenBank/DDBJ whole genome shotgun (WGS) entry which is preliminary data.</text>
</comment>
<evidence type="ECO:0000256" key="1">
    <source>
        <dbReference type="SAM" id="Coils"/>
    </source>
</evidence>
<feature type="coiled-coil region" evidence="1">
    <location>
        <begin position="84"/>
        <end position="136"/>
    </location>
</feature>
<keyword evidence="1" id="KW-0175">Coiled coil</keyword>
<reference evidence="2 3" key="1">
    <citation type="journal article" date="2017" name="BMC Genomics">
        <title>Genomic analysis of methanogenic archaea reveals a shift towards energy conservation.</title>
        <authorList>
            <person name="Gilmore S.P."/>
            <person name="Henske J.K."/>
            <person name="Sexton J.A."/>
            <person name="Solomon K.V."/>
            <person name="Seppala S."/>
            <person name="Yoo J.I."/>
            <person name="Huyett L.M."/>
            <person name="Pressman A."/>
            <person name="Cogan J.Z."/>
            <person name="Kivenson V."/>
            <person name="Peng X."/>
            <person name="Tan Y."/>
            <person name="Valentine D.L."/>
            <person name="O'Malley M.A."/>
        </authorList>
    </citation>
    <scope>NUCLEOTIDE SEQUENCE [LARGE SCALE GENOMIC DNA]</scope>
    <source>
        <strain evidence="2 3">M.o.H.</strain>
    </source>
</reference>
<proteinExistence type="predicted"/>
<sequence length="150" mass="17922">MNKRDIKAERLFKNGGVKKIGKDKYEVQGSRRVHTVKKIAGYWICPCEDHQFRFEKCYHIRACILYEIEEKRRTSHGNFFNNKYNTLKLKKRAIEEQINKIINQNKVYMKVNGFKDEELRQKHHRLNNTLSEVEKELKKMSPAPRTVIIG</sequence>
<dbReference type="AlphaFoldDB" id="A0A2A2H6J9"/>
<dbReference type="Proteomes" id="UP000217784">
    <property type="component" value="Unassembled WGS sequence"/>
</dbReference>
<keyword evidence="3" id="KW-1185">Reference proteome</keyword>
<evidence type="ECO:0000313" key="2">
    <source>
        <dbReference type="EMBL" id="PAV05091.1"/>
    </source>
</evidence>
<protein>
    <recommendedName>
        <fullName evidence="4">SWIM-type domain-containing protein</fullName>
    </recommendedName>
</protein>
<dbReference type="EMBL" id="LMVM01000012">
    <property type="protein sequence ID" value="PAV05091.1"/>
    <property type="molecule type" value="Genomic_DNA"/>
</dbReference>
<organism evidence="2 3">
    <name type="scientific">Methanobacterium bryantii</name>
    <dbReference type="NCBI Taxonomy" id="2161"/>
    <lineage>
        <taxon>Archaea</taxon>
        <taxon>Methanobacteriati</taxon>
        <taxon>Methanobacteriota</taxon>
        <taxon>Methanomada group</taxon>
        <taxon>Methanobacteria</taxon>
        <taxon>Methanobacteriales</taxon>
        <taxon>Methanobacteriaceae</taxon>
        <taxon>Methanobacterium</taxon>
    </lineage>
</organism>
<dbReference type="RefSeq" id="WP_069584848.1">
    <property type="nucleotide sequence ID" value="NZ_LMVM01000012.1"/>
</dbReference>
<dbReference type="OrthoDB" id="166762at2157"/>
<evidence type="ECO:0000313" key="3">
    <source>
        <dbReference type="Proteomes" id="UP000217784"/>
    </source>
</evidence>